<evidence type="ECO:0000256" key="1">
    <source>
        <dbReference type="SAM" id="MobiDB-lite"/>
    </source>
</evidence>
<organism evidence="2 3">
    <name type="scientific">Araneus ventricosus</name>
    <name type="common">Orbweaver spider</name>
    <name type="synonym">Epeira ventricosa</name>
    <dbReference type="NCBI Taxonomy" id="182803"/>
    <lineage>
        <taxon>Eukaryota</taxon>
        <taxon>Metazoa</taxon>
        <taxon>Ecdysozoa</taxon>
        <taxon>Arthropoda</taxon>
        <taxon>Chelicerata</taxon>
        <taxon>Arachnida</taxon>
        <taxon>Araneae</taxon>
        <taxon>Araneomorphae</taxon>
        <taxon>Entelegynae</taxon>
        <taxon>Araneoidea</taxon>
        <taxon>Araneidae</taxon>
        <taxon>Araneus</taxon>
    </lineage>
</organism>
<keyword evidence="3" id="KW-1185">Reference proteome</keyword>
<dbReference type="EMBL" id="BGPR01129395">
    <property type="protein sequence ID" value="GBN41977.1"/>
    <property type="molecule type" value="Genomic_DNA"/>
</dbReference>
<evidence type="ECO:0000313" key="3">
    <source>
        <dbReference type="Proteomes" id="UP000499080"/>
    </source>
</evidence>
<proteinExistence type="predicted"/>
<sequence>MDLKMFLKRIFHDSFSEHYKESEEDGDAGNEEVNNSEWFSSKEGTEWRRTKF</sequence>
<dbReference type="Proteomes" id="UP000499080">
    <property type="component" value="Unassembled WGS sequence"/>
</dbReference>
<name>A0A4Y2NVL2_ARAVE</name>
<evidence type="ECO:0000313" key="2">
    <source>
        <dbReference type="EMBL" id="GBN41977.1"/>
    </source>
</evidence>
<dbReference type="AlphaFoldDB" id="A0A4Y2NVL2"/>
<protein>
    <submittedName>
        <fullName evidence="2">Uncharacterized protein</fullName>
    </submittedName>
</protein>
<reference evidence="2 3" key="1">
    <citation type="journal article" date="2019" name="Sci. Rep.">
        <title>Orb-weaving spider Araneus ventricosus genome elucidates the spidroin gene catalogue.</title>
        <authorList>
            <person name="Kono N."/>
            <person name="Nakamura H."/>
            <person name="Ohtoshi R."/>
            <person name="Moran D.A.P."/>
            <person name="Shinohara A."/>
            <person name="Yoshida Y."/>
            <person name="Fujiwara M."/>
            <person name="Mori M."/>
            <person name="Tomita M."/>
            <person name="Arakawa K."/>
        </authorList>
    </citation>
    <scope>NUCLEOTIDE SEQUENCE [LARGE SCALE GENOMIC DNA]</scope>
</reference>
<feature type="region of interest" description="Disordered" evidence="1">
    <location>
        <begin position="18"/>
        <end position="52"/>
    </location>
</feature>
<dbReference type="OrthoDB" id="6779804at2759"/>
<accession>A0A4Y2NVL2</accession>
<gene>
    <name evidence="2" type="ORF">AVEN_24294_1</name>
</gene>
<comment type="caution">
    <text evidence="2">The sequence shown here is derived from an EMBL/GenBank/DDBJ whole genome shotgun (WGS) entry which is preliminary data.</text>
</comment>
<feature type="non-terminal residue" evidence="2">
    <location>
        <position position="52"/>
    </location>
</feature>
<feature type="compositionally biased region" description="Basic and acidic residues" evidence="1">
    <location>
        <begin position="43"/>
        <end position="52"/>
    </location>
</feature>